<evidence type="ECO:0000256" key="7">
    <source>
        <dbReference type="ARBA" id="ARBA00022723"/>
    </source>
</evidence>
<organism evidence="25 26">
    <name type="scientific">Atractosteus spatula</name>
    <name type="common">Alligator gar</name>
    <name type="synonym">Lepisosteus spatula</name>
    <dbReference type="NCBI Taxonomy" id="7917"/>
    <lineage>
        <taxon>Eukaryota</taxon>
        <taxon>Metazoa</taxon>
        <taxon>Chordata</taxon>
        <taxon>Craniata</taxon>
        <taxon>Vertebrata</taxon>
        <taxon>Euteleostomi</taxon>
        <taxon>Actinopterygii</taxon>
        <taxon>Neopterygii</taxon>
        <taxon>Holostei</taxon>
        <taxon>Semionotiformes</taxon>
        <taxon>Lepisosteidae</taxon>
        <taxon>Atractosteus</taxon>
    </lineage>
</organism>
<dbReference type="CDD" id="cd00167">
    <property type="entry name" value="SANT"/>
    <property type="match status" value="1"/>
</dbReference>
<feature type="domain" description="SANT" evidence="24">
    <location>
        <begin position="128"/>
        <end position="179"/>
    </location>
</feature>
<evidence type="ECO:0000256" key="15">
    <source>
        <dbReference type="ARBA" id="ARBA00023242"/>
    </source>
</evidence>
<feature type="zinc finger region" description="TRAF-type" evidence="17">
    <location>
        <begin position="649"/>
        <end position="695"/>
    </location>
</feature>
<evidence type="ECO:0000256" key="13">
    <source>
        <dbReference type="ARBA" id="ARBA00023054"/>
    </source>
</evidence>
<evidence type="ECO:0000256" key="17">
    <source>
        <dbReference type="PROSITE-ProRule" id="PRU00207"/>
    </source>
</evidence>
<evidence type="ECO:0000256" key="8">
    <source>
        <dbReference type="ARBA" id="ARBA00022737"/>
    </source>
</evidence>
<dbReference type="GO" id="GO:0005737">
    <property type="term" value="C:cytoplasm"/>
    <property type="evidence" value="ECO:0007669"/>
    <property type="project" value="UniProtKB-SubCell"/>
</dbReference>
<dbReference type="Pfam" id="PF21355">
    <property type="entry name" value="TRAF-mep_MATH"/>
    <property type="match status" value="1"/>
</dbReference>
<feature type="domain" description="SANT" evidence="24">
    <location>
        <begin position="329"/>
        <end position="380"/>
    </location>
</feature>
<dbReference type="InterPro" id="IPR017884">
    <property type="entry name" value="SANT_dom"/>
</dbReference>
<dbReference type="AlphaFoldDB" id="A0A8J7NEQ0"/>
<evidence type="ECO:0000256" key="9">
    <source>
        <dbReference type="ARBA" id="ARBA00022771"/>
    </source>
</evidence>
<evidence type="ECO:0000256" key="16">
    <source>
        <dbReference type="ARBA" id="ARBA00038011"/>
    </source>
</evidence>
<keyword evidence="9 17" id="KW-0863">Zinc-finger</keyword>
<accession>A0A8J7NEQ0</accession>
<dbReference type="PROSITE" id="PS50144">
    <property type="entry name" value="MATH"/>
    <property type="match status" value="1"/>
</dbReference>
<dbReference type="Pfam" id="PF01448">
    <property type="entry name" value="ELM2"/>
    <property type="match status" value="1"/>
</dbReference>
<comment type="caution">
    <text evidence="25">The sequence shown here is derived from an EMBL/GenBank/DDBJ whole genome shotgun (WGS) entry which is preliminary data.</text>
</comment>
<evidence type="ECO:0000259" key="22">
    <source>
        <dbReference type="PROSITE" id="PS50145"/>
    </source>
</evidence>
<keyword evidence="14" id="KW-0804">Transcription</keyword>
<feature type="compositionally biased region" description="Polar residues" evidence="19">
    <location>
        <begin position="400"/>
        <end position="418"/>
    </location>
</feature>
<dbReference type="InterPro" id="IPR013083">
    <property type="entry name" value="Znf_RING/FYVE/PHD"/>
</dbReference>
<feature type="compositionally biased region" description="Basic residues" evidence="19">
    <location>
        <begin position="248"/>
        <end position="261"/>
    </location>
</feature>
<dbReference type="FunFam" id="1.10.10.60:FF:000033">
    <property type="entry name" value="REST corepressor 3"/>
    <property type="match status" value="1"/>
</dbReference>
<feature type="non-terminal residue" evidence="25">
    <location>
        <position position="1026"/>
    </location>
</feature>
<keyword evidence="15" id="KW-0539">Nucleus</keyword>
<sequence>MPGMMEKGSEYMGKGRSNGTKSPSNASNGHFSDESASDDEHDVGMRVGTEYQASIPDFDPGATKYSDKDSGGMLVWSPYHAIADTKLDEYIAIAKEKHGYNVEQALGMLFWHKHNIEKSLADLPNFTPFPDEWTVEDKVLFEQAFSFHGKSFHRIQQMLPDKSISSLVKYYYSWKKTRSRTSLMDRQARKLANRNNQDESDEEMEEANPNEGNDSDYDPTKEAKKESHSEPPTQTSKIGLGRREHQNLQHRHHSQRSKCRPPKGMYLTQDDVVAVSCSPSAANTILRQLDMELVSLKRQVQNAKQVNSGLKQKLEAGIDDCRLPECTQKVNARWTTDEQLLAVQGVRKYGKDFQAIADVIGNKTVGQVKNFFVNYRRRFNLEEVLQEWEAEQGTRAPNGDTATSGEEGKNSSNTPSGKSTDEEEEEVRYSCERISAERSRGRGARLVSGSSTVFLPPLQPAGQAPMASEESAAAGGLSRQNSGVTVSAEFDPALLARNIQFVEKLEEQYVCPSCGHVVLNPHQTGCGHIFCYQCIKAFLESTTMPKCPIDNALIKANEVFQDNCCKREILNLEIYCTNAPDCTLKVTLGRLQEHLKHCPYESVQCTNTGCTDVMFRMDLREHLMSICAYRLESCPHCEKHYMLIQIKDHEDTNCPDFKIQCPNKCSQVIKRHKLKDHFQECPLVEIDCIYKKYGCFFREKRVNVEAHEDVALKDHLLLVLESNFKLEKQIDDLQKTLVLKHHEFQELTSVVNNLEKEIKPLIQQVTKTDNMLSCVQRSLEEQRDRVSSIQIQLQQLTRAFNQDPIRTEVGHLKTSVDNLKQQVSVIESLKDRLNVLDDQYKRHSRLLNIHMEQLNLNDERFRQLEATSYNGKLIWKIQDYQKRKEAAAEGRAPSMFSMPFYTSRSGYKLCARAYLNGDGAGRGTHLSLYIVLMRGDFDSLLPWPFRQTVTLMILDQSSNKSDILDYFKPDPASNSFRRPTGEMNVASGFPCFVSHADLENPKNGVYVKDETLFVKVKVDTTGIEDL</sequence>
<dbReference type="Pfam" id="PF02176">
    <property type="entry name" value="zf-TRAF"/>
    <property type="match status" value="1"/>
</dbReference>
<dbReference type="PANTHER" id="PTHR16089">
    <property type="entry name" value="REST COREPRESSOR COREST PROTEIN-RELATED"/>
    <property type="match status" value="1"/>
</dbReference>
<dbReference type="Pfam" id="PF20878">
    <property type="entry name" value="REST_helical"/>
    <property type="match status" value="1"/>
</dbReference>
<feature type="coiled-coil region" evidence="18">
    <location>
        <begin position="779"/>
        <end position="846"/>
    </location>
</feature>
<dbReference type="Gene3D" id="1.20.58.1880">
    <property type="match status" value="1"/>
</dbReference>
<dbReference type="CDD" id="cd16642">
    <property type="entry name" value="mRING-HC-C3HC3D_TRAF5"/>
    <property type="match status" value="1"/>
</dbReference>
<dbReference type="Proteomes" id="UP000736164">
    <property type="component" value="Unassembled WGS sequence"/>
</dbReference>
<dbReference type="InterPro" id="IPR008974">
    <property type="entry name" value="TRAF-like"/>
</dbReference>
<dbReference type="PROSITE" id="PS51293">
    <property type="entry name" value="SANT"/>
    <property type="match status" value="2"/>
</dbReference>
<keyword evidence="11" id="KW-0832">Ubl conjugation</keyword>
<dbReference type="GO" id="GO:0003714">
    <property type="term" value="F:transcription corepressor activity"/>
    <property type="evidence" value="ECO:0007669"/>
    <property type="project" value="TreeGrafter"/>
</dbReference>
<dbReference type="GO" id="GO:0008270">
    <property type="term" value="F:zinc ion binding"/>
    <property type="evidence" value="ECO:0007669"/>
    <property type="project" value="UniProtKB-KW"/>
</dbReference>
<dbReference type="FunFam" id="2.60.210.10:FF:000001">
    <property type="entry name" value="TNF receptor-associated factor"/>
    <property type="match status" value="1"/>
</dbReference>
<feature type="region of interest" description="Disordered" evidence="19">
    <location>
        <begin position="456"/>
        <end position="476"/>
    </location>
</feature>
<feature type="region of interest" description="Disordered" evidence="19">
    <location>
        <begin position="183"/>
        <end position="264"/>
    </location>
</feature>
<dbReference type="FunFam" id="3.30.40.10:FF:000356">
    <property type="entry name" value="TNF receptor-associated factor"/>
    <property type="match status" value="1"/>
</dbReference>
<dbReference type="SMART" id="SM00184">
    <property type="entry name" value="RING"/>
    <property type="match status" value="1"/>
</dbReference>
<dbReference type="FunFam" id="3.30.40.10:FF:000286">
    <property type="entry name" value="TNF receptor-associated factor"/>
    <property type="match status" value="1"/>
</dbReference>
<dbReference type="Gene3D" id="1.10.10.60">
    <property type="entry name" value="Homeodomain-like"/>
    <property type="match status" value="1"/>
</dbReference>
<dbReference type="Gene3D" id="2.60.210.10">
    <property type="entry name" value="Apoptosis, Tumor Necrosis Factor Receptor Associated Protein 2, Chain A"/>
    <property type="match status" value="1"/>
</dbReference>
<dbReference type="InterPro" id="IPR027130">
    <property type="entry name" value="TRAF5_C3HC3D_RING-HC_finger"/>
</dbReference>
<evidence type="ECO:0000313" key="25">
    <source>
        <dbReference type="EMBL" id="MBN3312824.1"/>
    </source>
</evidence>
<feature type="region of interest" description="Disordered" evidence="19">
    <location>
        <begin position="390"/>
        <end position="436"/>
    </location>
</feature>
<evidence type="ECO:0000256" key="18">
    <source>
        <dbReference type="SAM" id="Coils"/>
    </source>
</evidence>
<evidence type="ECO:0000256" key="1">
    <source>
        <dbReference type="ARBA" id="ARBA00004123"/>
    </source>
</evidence>
<reference evidence="25" key="1">
    <citation type="journal article" date="2021" name="Cell">
        <title>Tracing the genetic footprints of vertebrate landing in non-teleost ray-finned fishes.</title>
        <authorList>
            <person name="Bi X."/>
            <person name="Wang K."/>
            <person name="Yang L."/>
            <person name="Pan H."/>
            <person name="Jiang H."/>
            <person name="Wei Q."/>
            <person name="Fang M."/>
            <person name="Yu H."/>
            <person name="Zhu C."/>
            <person name="Cai Y."/>
            <person name="He Y."/>
            <person name="Gan X."/>
            <person name="Zeng H."/>
            <person name="Yu D."/>
            <person name="Zhu Y."/>
            <person name="Jiang H."/>
            <person name="Qiu Q."/>
            <person name="Yang H."/>
            <person name="Zhang Y.E."/>
            <person name="Wang W."/>
            <person name="Zhu M."/>
            <person name="He S."/>
            <person name="Zhang G."/>
        </authorList>
    </citation>
    <scope>NUCLEOTIDE SEQUENCE</scope>
    <source>
        <strain evidence="25">Allg_001</strain>
    </source>
</reference>
<proteinExistence type="inferred from homology"/>
<dbReference type="InterPro" id="IPR001841">
    <property type="entry name" value="Znf_RING"/>
</dbReference>
<dbReference type="SMART" id="SM00061">
    <property type="entry name" value="MATH"/>
    <property type="match status" value="1"/>
</dbReference>
<dbReference type="SMART" id="SM01189">
    <property type="entry name" value="ELM2"/>
    <property type="match status" value="1"/>
</dbReference>
<dbReference type="PROSITE" id="PS50145">
    <property type="entry name" value="ZF_TRAF"/>
    <property type="match status" value="2"/>
</dbReference>
<evidence type="ECO:0000256" key="6">
    <source>
        <dbReference type="ARBA" id="ARBA00022703"/>
    </source>
</evidence>
<dbReference type="InterPro" id="IPR001293">
    <property type="entry name" value="Znf_TRAF"/>
</dbReference>
<dbReference type="GO" id="GO:0005667">
    <property type="term" value="C:transcription regulator complex"/>
    <property type="evidence" value="ECO:0007669"/>
    <property type="project" value="TreeGrafter"/>
</dbReference>
<dbReference type="Pfam" id="PF00249">
    <property type="entry name" value="Myb_DNA-binding"/>
    <property type="match status" value="2"/>
</dbReference>
<dbReference type="GO" id="GO:0006357">
    <property type="term" value="P:regulation of transcription by RNA polymerase II"/>
    <property type="evidence" value="ECO:0007669"/>
    <property type="project" value="TreeGrafter"/>
</dbReference>
<feature type="compositionally biased region" description="Basic and acidic residues" evidence="19">
    <location>
        <begin position="218"/>
        <end position="229"/>
    </location>
</feature>
<feature type="domain" description="TRAF-type" evidence="22">
    <location>
        <begin position="649"/>
        <end position="695"/>
    </location>
</feature>
<protein>
    <submittedName>
        <fullName evidence="25">RCOR3 protein</fullName>
    </submittedName>
</protein>
<dbReference type="GO" id="GO:0006915">
    <property type="term" value="P:apoptotic process"/>
    <property type="evidence" value="ECO:0007669"/>
    <property type="project" value="UniProtKB-KW"/>
</dbReference>
<feature type="domain" description="MATH" evidence="21">
    <location>
        <begin position="870"/>
        <end position="1018"/>
    </location>
</feature>
<feature type="domain" description="TRAF-type" evidence="22">
    <location>
        <begin position="594"/>
        <end position="637"/>
    </location>
</feature>
<dbReference type="InterPro" id="IPR049342">
    <property type="entry name" value="TRAF1-6_MATH_dom"/>
</dbReference>
<feature type="domain" description="RING-type" evidence="20">
    <location>
        <begin position="511"/>
        <end position="551"/>
    </location>
</feature>
<evidence type="ECO:0000256" key="19">
    <source>
        <dbReference type="SAM" id="MobiDB-lite"/>
    </source>
</evidence>
<dbReference type="FunFam" id="4.10.1240.50:FF:000002">
    <property type="entry name" value="REST corepressor isoform X1"/>
    <property type="match status" value="1"/>
</dbReference>
<keyword evidence="4" id="KW-0678">Repressor</keyword>
<dbReference type="InterPro" id="IPR017907">
    <property type="entry name" value="Znf_RING_CS"/>
</dbReference>
<evidence type="ECO:0000256" key="2">
    <source>
        <dbReference type="ARBA" id="ARBA00004496"/>
    </source>
</evidence>
<keyword evidence="7 17" id="KW-0479">Metal-binding</keyword>
<gene>
    <name evidence="25" type="primary">Rcor3</name>
    <name evidence="25" type="ORF">GTO95_0015741</name>
</gene>
<keyword evidence="26" id="KW-1185">Reference proteome</keyword>
<comment type="subcellular location">
    <subcellularLocation>
        <location evidence="2">Cytoplasm</location>
    </subcellularLocation>
    <subcellularLocation>
        <location evidence="1">Nucleus</location>
    </subcellularLocation>
</comment>
<name>A0A8J7NEQ0_ATRSP</name>
<evidence type="ECO:0000259" key="21">
    <source>
        <dbReference type="PROSITE" id="PS50144"/>
    </source>
</evidence>
<keyword evidence="5" id="KW-1017">Isopeptide bond</keyword>
<evidence type="ECO:0000256" key="11">
    <source>
        <dbReference type="ARBA" id="ARBA00022843"/>
    </source>
</evidence>
<evidence type="ECO:0000256" key="3">
    <source>
        <dbReference type="ARBA" id="ARBA00022490"/>
    </source>
</evidence>
<feature type="compositionally biased region" description="Low complexity" evidence="19">
    <location>
        <begin position="467"/>
        <end position="476"/>
    </location>
</feature>
<dbReference type="PROSITE" id="PS51156">
    <property type="entry name" value="ELM2"/>
    <property type="match status" value="1"/>
</dbReference>
<dbReference type="Gene3D" id="4.10.1240.50">
    <property type="match status" value="1"/>
</dbReference>
<evidence type="ECO:0000259" key="23">
    <source>
        <dbReference type="PROSITE" id="PS51156"/>
    </source>
</evidence>
<dbReference type="FunFam" id="1.20.58.1880:FF:000001">
    <property type="entry name" value="REST corepressor 1"/>
    <property type="match status" value="1"/>
</dbReference>
<dbReference type="InterPro" id="IPR000949">
    <property type="entry name" value="ELM2_dom"/>
</dbReference>
<evidence type="ECO:0000256" key="12">
    <source>
        <dbReference type="ARBA" id="ARBA00023015"/>
    </source>
</evidence>
<keyword evidence="6" id="KW-0053">Apoptosis</keyword>
<comment type="similarity">
    <text evidence="16">Belongs to the CoREST family.</text>
</comment>
<feature type="compositionally biased region" description="Polar residues" evidence="19">
    <location>
        <begin position="17"/>
        <end position="30"/>
    </location>
</feature>
<feature type="region of interest" description="Disordered" evidence="19">
    <location>
        <begin position="1"/>
        <end position="47"/>
    </location>
</feature>
<dbReference type="InterPro" id="IPR049048">
    <property type="entry name" value="REST_helical"/>
</dbReference>
<evidence type="ECO:0000256" key="14">
    <source>
        <dbReference type="ARBA" id="ARBA00023163"/>
    </source>
</evidence>
<feature type="coiled-coil region" evidence="18">
    <location>
        <begin position="286"/>
        <end position="313"/>
    </location>
</feature>
<evidence type="ECO:0000259" key="20">
    <source>
        <dbReference type="PROSITE" id="PS50089"/>
    </source>
</evidence>
<dbReference type="SUPFAM" id="SSF49599">
    <property type="entry name" value="TRAF domain-like"/>
    <property type="match status" value="2"/>
</dbReference>
<evidence type="ECO:0000259" key="24">
    <source>
        <dbReference type="PROSITE" id="PS51293"/>
    </source>
</evidence>
<keyword evidence="12" id="KW-0805">Transcription regulation</keyword>
<dbReference type="SUPFAM" id="SSF57850">
    <property type="entry name" value="RING/U-box"/>
    <property type="match status" value="1"/>
</dbReference>
<evidence type="ECO:0000313" key="26">
    <source>
        <dbReference type="Proteomes" id="UP000736164"/>
    </source>
</evidence>
<evidence type="ECO:0000256" key="5">
    <source>
        <dbReference type="ARBA" id="ARBA00022499"/>
    </source>
</evidence>
<dbReference type="EMBL" id="JAAWVO010008515">
    <property type="protein sequence ID" value="MBN3312824.1"/>
    <property type="molecule type" value="Genomic_DNA"/>
</dbReference>
<dbReference type="InterPro" id="IPR001005">
    <property type="entry name" value="SANT/Myb"/>
</dbReference>
<keyword evidence="10 17" id="KW-0862">Zinc</keyword>
<feature type="compositionally biased region" description="Basic and acidic residues" evidence="19">
    <location>
        <begin position="427"/>
        <end position="436"/>
    </location>
</feature>
<dbReference type="GO" id="GO:0043123">
    <property type="term" value="P:positive regulation of canonical NF-kappaB signal transduction"/>
    <property type="evidence" value="ECO:0007669"/>
    <property type="project" value="InterPro"/>
</dbReference>
<feature type="compositionally biased region" description="Acidic residues" evidence="19">
    <location>
        <begin position="198"/>
        <end position="217"/>
    </location>
</feature>
<evidence type="ECO:0000256" key="4">
    <source>
        <dbReference type="ARBA" id="ARBA00022491"/>
    </source>
</evidence>
<feature type="domain" description="ELM2" evidence="23">
    <location>
        <begin position="43"/>
        <end position="127"/>
    </location>
</feature>
<keyword evidence="3" id="KW-0963">Cytoplasm</keyword>
<dbReference type="SUPFAM" id="SSF46689">
    <property type="entry name" value="Homeodomain-like"/>
    <property type="match status" value="2"/>
</dbReference>
<dbReference type="GO" id="GO:0000118">
    <property type="term" value="C:histone deacetylase complex"/>
    <property type="evidence" value="ECO:0007669"/>
    <property type="project" value="TreeGrafter"/>
</dbReference>
<dbReference type="InterPro" id="IPR051066">
    <property type="entry name" value="Trans_reg/Corepressor"/>
</dbReference>
<keyword evidence="8" id="KW-0677">Repeat</keyword>
<dbReference type="SMART" id="SM00717">
    <property type="entry name" value="SANT"/>
    <property type="match status" value="2"/>
</dbReference>
<dbReference type="GO" id="GO:0005164">
    <property type="term" value="F:tumor necrosis factor receptor binding"/>
    <property type="evidence" value="ECO:0007669"/>
    <property type="project" value="InterPro"/>
</dbReference>
<dbReference type="PROSITE" id="PS50089">
    <property type="entry name" value="ZF_RING_2"/>
    <property type="match status" value="1"/>
</dbReference>
<dbReference type="PANTHER" id="PTHR16089:SF13">
    <property type="entry name" value="REST COREPRESSOR 3"/>
    <property type="match status" value="1"/>
</dbReference>
<feature type="non-terminal residue" evidence="25">
    <location>
        <position position="1"/>
    </location>
</feature>
<dbReference type="InterPro" id="IPR009057">
    <property type="entry name" value="Homeodomain-like_sf"/>
</dbReference>
<dbReference type="InterPro" id="IPR002083">
    <property type="entry name" value="MATH/TRAF_dom"/>
</dbReference>
<dbReference type="PROSITE" id="PS00518">
    <property type="entry name" value="ZF_RING_1"/>
    <property type="match status" value="1"/>
</dbReference>
<feature type="zinc finger region" description="TRAF-type" evidence="17">
    <location>
        <begin position="594"/>
        <end position="637"/>
    </location>
</feature>
<keyword evidence="13 18" id="KW-0175">Coiled coil</keyword>
<dbReference type="Gene3D" id="3.30.40.10">
    <property type="entry name" value="Zinc/RING finger domain, C3HC4 (zinc finger)"/>
    <property type="match status" value="2"/>
</dbReference>
<evidence type="ECO:0000256" key="10">
    <source>
        <dbReference type="ARBA" id="ARBA00022833"/>
    </source>
</evidence>